<organism evidence="2 3">
    <name type="scientific">Mesomycoplasma lagogenitalium</name>
    <dbReference type="NCBI Taxonomy" id="171286"/>
    <lineage>
        <taxon>Bacteria</taxon>
        <taxon>Bacillati</taxon>
        <taxon>Mycoplasmatota</taxon>
        <taxon>Mycoplasmoidales</taxon>
        <taxon>Metamycoplasmataceae</taxon>
        <taxon>Mesomycoplasma</taxon>
    </lineage>
</organism>
<feature type="transmembrane region" description="Helical" evidence="1">
    <location>
        <begin position="64"/>
        <end position="86"/>
    </location>
</feature>
<evidence type="ECO:0000313" key="2">
    <source>
        <dbReference type="EMBL" id="WGI36743.1"/>
    </source>
</evidence>
<evidence type="ECO:0000256" key="1">
    <source>
        <dbReference type="SAM" id="Phobius"/>
    </source>
</evidence>
<keyword evidence="1" id="KW-0472">Membrane</keyword>
<protein>
    <submittedName>
        <fullName evidence="2">Uncharacterized protein</fullName>
    </submittedName>
</protein>
<evidence type="ECO:0000313" key="3">
    <source>
        <dbReference type="Proteomes" id="UP001179842"/>
    </source>
</evidence>
<feature type="transmembrane region" description="Helical" evidence="1">
    <location>
        <begin position="98"/>
        <end position="118"/>
    </location>
</feature>
<keyword evidence="1" id="KW-1133">Transmembrane helix</keyword>
<feature type="transmembrane region" description="Helical" evidence="1">
    <location>
        <begin position="21"/>
        <end position="44"/>
    </location>
</feature>
<dbReference type="Proteomes" id="UP001179842">
    <property type="component" value="Chromosome"/>
</dbReference>
<keyword evidence="3" id="KW-1185">Reference proteome</keyword>
<name>A0ABY8LU24_9BACT</name>
<proteinExistence type="predicted"/>
<accession>A0ABY8LU24</accession>
<gene>
    <name evidence="2" type="ORF">QEG99_00435</name>
</gene>
<sequence length="131" mass="15665">MKNLFLGKAPRERKYLPKVIEHLYSFFSAIIFSISLIFFIFLLINTEEKNLQDKLFLLLNKMEFRLIISFFVFCFLVNIVYVIRLVRILPKTESGKILVYLEIIFLILFFLSFINLFVSLSCLKFNEIVFE</sequence>
<dbReference type="EMBL" id="CP122979">
    <property type="protein sequence ID" value="WGI36743.1"/>
    <property type="molecule type" value="Genomic_DNA"/>
</dbReference>
<keyword evidence="1" id="KW-0812">Transmembrane</keyword>
<dbReference type="RefSeq" id="WP_280102045.1">
    <property type="nucleotide sequence ID" value="NZ_CP122979.1"/>
</dbReference>
<reference evidence="2" key="1">
    <citation type="submission" date="2023-04" db="EMBL/GenBank/DDBJ databases">
        <title>Completed genome of Mycoplasma lagogenitalium type strain 12MS.</title>
        <authorList>
            <person name="Spergser J."/>
        </authorList>
    </citation>
    <scope>NUCLEOTIDE SEQUENCE</scope>
    <source>
        <strain evidence="2">12MS</strain>
    </source>
</reference>